<protein>
    <submittedName>
        <fullName evidence="2">Uncharacterized protein</fullName>
    </submittedName>
</protein>
<reference evidence="2" key="1">
    <citation type="submission" date="2018-02" db="EMBL/GenBank/DDBJ databases">
        <title>Rhizophora mucronata_Transcriptome.</title>
        <authorList>
            <person name="Meera S.P."/>
            <person name="Sreeshan A."/>
            <person name="Augustine A."/>
        </authorList>
    </citation>
    <scope>NUCLEOTIDE SEQUENCE</scope>
    <source>
        <tissue evidence="2">Leaf</tissue>
    </source>
</reference>
<keyword evidence="1" id="KW-0732">Signal</keyword>
<sequence length="45" mass="5121">MFPGSEAILHSFLLKWVWCLLVSITDLALKGKEECLRKTQVIMAT</sequence>
<organism evidence="2">
    <name type="scientific">Rhizophora mucronata</name>
    <name type="common">Asiatic mangrove</name>
    <dbReference type="NCBI Taxonomy" id="61149"/>
    <lineage>
        <taxon>Eukaryota</taxon>
        <taxon>Viridiplantae</taxon>
        <taxon>Streptophyta</taxon>
        <taxon>Embryophyta</taxon>
        <taxon>Tracheophyta</taxon>
        <taxon>Spermatophyta</taxon>
        <taxon>Magnoliopsida</taxon>
        <taxon>eudicotyledons</taxon>
        <taxon>Gunneridae</taxon>
        <taxon>Pentapetalae</taxon>
        <taxon>rosids</taxon>
        <taxon>fabids</taxon>
        <taxon>Malpighiales</taxon>
        <taxon>Rhizophoraceae</taxon>
        <taxon>Rhizophora</taxon>
    </lineage>
</organism>
<name>A0A2P2NEG9_RHIMU</name>
<feature type="signal peptide" evidence="1">
    <location>
        <begin position="1"/>
        <end position="19"/>
    </location>
</feature>
<feature type="chain" id="PRO_5015115944" evidence="1">
    <location>
        <begin position="20"/>
        <end position="45"/>
    </location>
</feature>
<accession>A0A2P2NEG9</accession>
<evidence type="ECO:0000313" key="2">
    <source>
        <dbReference type="EMBL" id="MBX40881.1"/>
    </source>
</evidence>
<evidence type="ECO:0000256" key="1">
    <source>
        <dbReference type="SAM" id="SignalP"/>
    </source>
</evidence>
<proteinExistence type="predicted"/>
<dbReference type="AlphaFoldDB" id="A0A2P2NEG9"/>
<dbReference type="EMBL" id="GGEC01060397">
    <property type="protein sequence ID" value="MBX40881.1"/>
    <property type="molecule type" value="Transcribed_RNA"/>
</dbReference>